<dbReference type="Proteomes" id="UP000824139">
    <property type="component" value="Unassembled WGS sequence"/>
</dbReference>
<accession>A0A9D1FX21</accession>
<comment type="caution">
    <text evidence="1">The sequence shown here is derived from an EMBL/GenBank/DDBJ whole genome shotgun (WGS) entry which is preliminary data.</text>
</comment>
<protein>
    <submittedName>
        <fullName evidence="1">LLM class flavin-dependent oxidoreductase</fullName>
    </submittedName>
</protein>
<evidence type="ECO:0000313" key="2">
    <source>
        <dbReference type="Proteomes" id="UP000824139"/>
    </source>
</evidence>
<evidence type="ECO:0000313" key="1">
    <source>
        <dbReference type="EMBL" id="HIS83518.1"/>
    </source>
</evidence>
<sequence length="74" mass="8611">MDIRDEVKIMLFSKGMTLTQLAKKMSEASGKNYSQSLLSHKLADNSLRYTEMKMICKILGYRIYIDFDEIRLGQ</sequence>
<dbReference type="EMBL" id="DVJO01000172">
    <property type="protein sequence ID" value="HIS83518.1"/>
    <property type="molecule type" value="Genomic_DNA"/>
</dbReference>
<gene>
    <name evidence="1" type="ORF">IAD41_07950</name>
</gene>
<dbReference type="AlphaFoldDB" id="A0A9D1FX21"/>
<reference evidence="1" key="1">
    <citation type="submission" date="2020-10" db="EMBL/GenBank/DDBJ databases">
        <authorList>
            <person name="Gilroy R."/>
        </authorList>
    </citation>
    <scope>NUCLEOTIDE SEQUENCE</scope>
    <source>
        <strain evidence="1">CHK152-2994</strain>
    </source>
</reference>
<reference evidence="1" key="2">
    <citation type="journal article" date="2021" name="PeerJ">
        <title>Extensive microbial diversity within the chicken gut microbiome revealed by metagenomics and culture.</title>
        <authorList>
            <person name="Gilroy R."/>
            <person name="Ravi A."/>
            <person name="Getino M."/>
            <person name="Pursley I."/>
            <person name="Horton D.L."/>
            <person name="Alikhan N.F."/>
            <person name="Baker D."/>
            <person name="Gharbi K."/>
            <person name="Hall N."/>
            <person name="Watson M."/>
            <person name="Adriaenssens E.M."/>
            <person name="Foster-Nyarko E."/>
            <person name="Jarju S."/>
            <person name="Secka A."/>
            <person name="Antonio M."/>
            <person name="Oren A."/>
            <person name="Chaudhuri R.R."/>
            <person name="La Ragione R."/>
            <person name="Hildebrand F."/>
            <person name="Pallen M.J."/>
        </authorList>
    </citation>
    <scope>NUCLEOTIDE SEQUENCE</scope>
    <source>
        <strain evidence="1">CHK152-2994</strain>
    </source>
</reference>
<organism evidence="1 2">
    <name type="scientific">Candidatus Scatenecus faecavium</name>
    <dbReference type="NCBI Taxonomy" id="2840915"/>
    <lineage>
        <taxon>Bacteria</taxon>
        <taxon>Candidatus Scatenecus</taxon>
    </lineage>
</organism>
<proteinExistence type="predicted"/>
<name>A0A9D1FX21_9BACT</name>